<reference evidence="2" key="1">
    <citation type="journal article" date="2019" name="Int. J. Syst. Evol. Microbiol.">
        <title>The Global Catalogue of Microorganisms (GCM) 10K type strain sequencing project: providing services to taxonomists for standard genome sequencing and annotation.</title>
        <authorList>
            <consortium name="The Broad Institute Genomics Platform"/>
            <consortium name="The Broad Institute Genome Sequencing Center for Infectious Disease"/>
            <person name="Wu L."/>
            <person name="Ma J."/>
        </authorList>
    </citation>
    <scope>NUCLEOTIDE SEQUENCE [LARGE SCALE GENOMIC DNA]</scope>
    <source>
        <strain evidence="2">JCM 17759</strain>
    </source>
</reference>
<evidence type="ECO:0000313" key="2">
    <source>
        <dbReference type="Proteomes" id="UP001500840"/>
    </source>
</evidence>
<proteinExistence type="predicted"/>
<evidence type="ECO:0000313" key="1">
    <source>
        <dbReference type="EMBL" id="GAA4453307.1"/>
    </source>
</evidence>
<gene>
    <name evidence="1" type="ORF">GCM10023156_24140</name>
</gene>
<dbReference type="Proteomes" id="UP001500840">
    <property type="component" value="Unassembled WGS sequence"/>
</dbReference>
<dbReference type="EMBL" id="BAABGA010000030">
    <property type="protein sequence ID" value="GAA4453307.1"/>
    <property type="molecule type" value="Genomic_DNA"/>
</dbReference>
<keyword evidence="2" id="KW-1185">Reference proteome</keyword>
<sequence length="179" mass="19295">MGGDAAKETNLAISVCCGADELFSFMKLWQFLLLASIALLSLPAKTTDTKSLSIEVNRPANIAKTKTPIAVDGISFALKATETIDFDSGSTTQRSVSQIDLGSKLDLGIPSLVPMFALTTSLPLTTVWLSKPSASYDERLLDVAGLSELRLLPHWTVAQTLRLRDSKASLLTLCIRLQV</sequence>
<protein>
    <submittedName>
        <fullName evidence="1">Uncharacterized protein</fullName>
    </submittedName>
</protein>
<accession>A0ABP8MRK9</accession>
<organism evidence="1 2">
    <name type="scientific">Novipirellula rosea</name>
    <dbReference type="NCBI Taxonomy" id="1031540"/>
    <lineage>
        <taxon>Bacteria</taxon>
        <taxon>Pseudomonadati</taxon>
        <taxon>Planctomycetota</taxon>
        <taxon>Planctomycetia</taxon>
        <taxon>Pirellulales</taxon>
        <taxon>Pirellulaceae</taxon>
        <taxon>Novipirellula</taxon>
    </lineage>
</organism>
<comment type="caution">
    <text evidence="1">The sequence shown here is derived from an EMBL/GenBank/DDBJ whole genome shotgun (WGS) entry which is preliminary data.</text>
</comment>
<name>A0ABP8MRK9_9BACT</name>